<evidence type="ECO:0000313" key="1">
    <source>
        <dbReference type="EMBL" id="KAI4455442.1"/>
    </source>
</evidence>
<sequence length="267" mass="30378">MSGRCKHVAAVLILCTRDDMKNLPAISSTDMKCYWKKSTIVEKYKAIPIKEHGCFIRNSLSKVKDVRVDADVLLSKLILVCPNSALAKHRIGHRIVTMETVTGEGQASILFENALNSVPLNNMPQIIPVKDCCRNIYREICNIDILSVELETKSCKEKWFKERQFRITASRCYELYTYSLNEWEKKAAKYFWPKKFCNKYVDHGVQFESAARDCYIASSNCQVIQSGLIISSQQKWLACSPDGIVFEGNTPVKLLEIKCPFEGTTSI</sequence>
<organism evidence="1 2">
    <name type="scientific">Holotrichia oblita</name>
    <name type="common">Chafer beetle</name>
    <dbReference type="NCBI Taxonomy" id="644536"/>
    <lineage>
        <taxon>Eukaryota</taxon>
        <taxon>Metazoa</taxon>
        <taxon>Ecdysozoa</taxon>
        <taxon>Arthropoda</taxon>
        <taxon>Hexapoda</taxon>
        <taxon>Insecta</taxon>
        <taxon>Pterygota</taxon>
        <taxon>Neoptera</taxon>
        <taxon>Endopterygota</taxon>
        <taxon>Coleoptera</taxon>
        <taxon>Polyphaga</taxon>
        <taxon>Scarabaeiformia</taxon>
        <taxon>Scarabaeidae</taxon>
        <taxon>Melolonthinae</taxon>
        <taxon>Holotrichia</taxon>
    </lineage>
</organism>
<proteinExistence type="predicted"/>
<accession>A0ACB9SJZ4</accession>
<evidence type="ECO:0000313" key="2">
    <source>
        <dbReference type="Proteomes" id="UP001056778"/>
    </source>
</evidence>
<gene>
    <name evidence="1" type="ORF">MML48_9g00016289</name>
</gene>
<name>A0ACB9SJZ4_HOLOL</name>
<keyword evidence="2" id="KW-1185">Reference proteome</keyword>
<comment type="caution">
    <text evidence="1">The sequence shown here is derived from an EMBL/GenBank/DDBJ whole genome shotgun (WGS) entry which is preliminary data.</text>
</comment>
<reference evidence="1" key="1">
    <citation type="submission" date="2022-04" db="EMBL/GenBank/DDBJ databases">
        <title>Chromosome-scale genome assembly of Holotrichia oblita Faldermann.</title>
        <authorList>
            <person name="Rongchong L."/>
        </authorList>
    </citation>
    <scope>NUCLEOTIDE SEQUENCE</scope>
    <source>
        <strain evidence="1">81SQS9</strain>
    </source>
</reference>
<keyword evidence="1" id="KW-0269">Exonuclease</keyword>
<protein>
    <submittedName>
        <fullName evidence="1">Exonuclease phage-type/recb c-terminal domain-containing protein</fullName>
    </submittedName>
</protein>
<dbReference type="Proteomes" id="UP001056778">
    <property type="component" value="Chromosome 9"/>
</dbReference>
<dbReference type="EMBL" id="CM043023">
    <property type="protein sequence ID" value="KAI4455442.1"/>
    <property type="molecule type" value="Genomic_DNA"/>
</dbReference>
<keyword evidence="1" id="KW-0540">Nuclease</keyword>
<keyword evidence="1" id="KW-0378">Hydrolase</keyword>